<dbReference type="Proteomes" id="UP000000311">
    <property type="component" value="Unassembled WGS sequence"/>
</dbReference>
<gene>
    <name evidence="1" type="ORF">EAG_09160</name>
</gene>
<feature type="non-terminal residue" evidence="1">
    <location>
        <position position="1"/>
    </location>
</feature>
<keyword evidence="2" id="KW-1185">Reference proteome</keyword>
<evidence type="ECO:0000313" key="2">
    <source>
        <dbReference type="Proteomes" id="UP000000311"/>
    </source>
</evidence>
<protein>
    <submittedName>
        <fullName evidence="1">Uncharacterized protein</fullName>
    </submittedName>
</protein>
<dbReference type="EMBL" id="GL440327">
    <property type="protein sequence ID" value="EFN66017.1"/>
    <property type="molecule type" value="Genomic_DNA"/>
</dbReference>
<dbReference type="AlphaFoldDB" id="E2AKM1"/>
<organism evidence="2">
    <name type="scientific">Camponotus floridanus</name>
    <name type="common">Florida carpenter ant</name>
    <dbReference type="NCBI Taxonomy" id="104421"/>
    <lineage>
        <taxon>Eukaryota</taxon>
        <taxon>Metazoa</taxon>
        <taxon>Ecdysozoa</taxon>
        <taxon>Arthropoda</taxon>
        <taxon>Hexapoda</taxon>
        <taxon>Insecta</taxon>
        <taxon>Pterygota</taxon>
        <taxon>Neoptera</taxon>
        <taxon>Endopterygota</taxon>
        <taxon>Hymenoptera</taxon>
        <taxon>Apocrita</taxon>
        <taxon>Aculeata</taxon>
        <taxon>Formicoidea</taxon>
        <taxon>Formicidae</taxon>
        <taxon>Formicinae</taxon>
        <taxon>Camponotus</taxon>
    </lineage>
</organism>
<evidence type="ECO:0000313" key="1">
    <source>
        <dbReference type="EMBL" id="EFN66017.1"/>
    </source>
</evidence>
<sequence>TSDFNNRKPRSLLKRCKAIECRTFLLYTEPVLKSVLSHNKYLNFITLHGDYAELFLHYYVKTFIILYGKENTYHLLHLC</sequence>
<proteinExistence type="predicted"/>
<feature type="non-terminal residue" evidence="1">
    <location>
        <position position="79"/>
    </location>
</feature>
<reference evidence="1 2" key="1">
    <citation type="journal article" date="2010" name="Science">
        <title>Genomic comparison of the ants Camponotus floridanus and Harpegnathos saltator.</title>
        <authorList>
            <person name="Bonasio R."/>
            <person name="Zhang G."/>
            <person name="Ye C."/>
            <person name="Mutti N.S."/>
            <person name="Fang X."/>
            <person name="Qin N."/>
            <person name="Donahue G."/>
            <person name="Yang P."/>
            <person name="Li Q."/>
            <person name="Li C."/>
            <person name="Zhang P."/>
            <person name="Huang Z."/>
            <person name="Berger S.L."/>
            <person name="Reinberg D."/>
            <person name="Wang J."/>
            <person name="Liebig J."/>
        </authorList>
    </citation>
    <scope>NUCLEOTIDE SEQUENCE [LARGE SCALE GENOMIC DNA]</scope>
    <source>
        <strain evidence="2">C129</strain>
    </source>
</reference>
<accession>E2AKM1</accession>
<name>E2AKM1_CAMFO</name>
<dbReference type="InParanoid" id="E2AKM1"/>